<keyword evidence="2" id="KW-0472">Membrane</keyword>
<dbReference type="EMBL" id="CAJVPL010001084">
    <property type="protein sequence ID" value="CAG8551646.1"/>
    <property type="molecule type" value="Genomic_DNA"/>
</dbReference>
<keyword evidence="2" id="KW-1133">Transmembrane helix</keyword>
<dbReference type="Proteomes" id="UP000789831">
    <property type="component" value="Unassembled WGS sequence"/>
</dbReference>
<feature type="compositionally biased region" description="Polar residues" evidence="1">
    <location>
        <begin position="48"/>
        <end position="62"/>
    </location>
</feature>
<proteinExistence type="predicted"/>
<evidence type="ECO:0000313" key="4">
    <source>
        <dbReference type="Proteomes" id="UP000789831"/>
    </source>
</evidence>
<feature type="region of interest" description="Disordered" evidence="1">
    <location>
        <begin position="1"/>
        <end position="62"/>
    </location>
</feature>
<comment type="caution">
    <text evidence="3">The sequence shown here is derived from an EMBL/GenBank/DDBJ whole genome shotgun (WGS) entry which is preliminary data.</text>
</comment>
<feature type="compositionally biased region" description="Polar residues" evidence="1">
    <location>
        <begin position="12"/>
        <end position="21"/>
    </location>
</feature>
<dbReference type="AlphaFoldDB" id="A0A9N9B1M2"/>
<protein>
    <submittedName>
        <fullName evidence="3">10876_t:CDS:1</fullName>
    </submittedName>
</protein>
<accession>A0A9N9B1M2</accession>
<sequence>MSSILAPPSVAATISDNNSINDEGFESTEEQHVENNLSTSKKNDDAETNNNQTQSSKSYPLTSTTNHTIIEVHPNSRPQLPNIITNSNQFYQNDLSLAGHTAQPILHRHLSDSGARQQLPPLPMTSLQRPTSVPTIAPHMAPYSHPVNMMPTTAIPFQPNHPHQFQHPAPQQFYIPVQIVQQMSNPSYSPTSPMPKIERIKDANGKLISSDKNTQKITSQVLKNPLPQPRPSLVPTPPISPISPQFRSHPLSGYFVVDNNSIHNPQNIHPHSTISGPGIMSPIPMSPTYISPTLISPPPVATVSKGRLASTSASPSQNVEEKEDEPKQESEQESGPSPMENPAWYRRLYWIITCFLNLLLFAASIALLYIYFTNAISRSSAKRELITKMNTVFYYTRYTSYYPPKCINEELYRRVFGVEQNYGVMAELLDL</sequence>
<organism evidence="3 4">
    <name type="scientific">Ambispora gerdemannii</name>
    <dbReference type="NCBI Taxonomy" id="144530"/>
    <lineage>
        <taxon>Eukaryota</taxon>
        <taxon>Fungi</taxon>
        <taxon>Fungi incertae sedis</taxon>
        <taxon>Mucoromycota</taxon>
        <taxon>Glomeromycotina</taxon>
        <taxon>Glomeromycetes</taxon>
        <taxon>Archaeosporales</taxon>
        <taxon>Ambisporaceae</taxon>
        <taxon>Ambispora</taxon>
    </lineage>
</organism>
<dbReference type="OrthoDB" id="10617642at2759"/>
<reference evidence="3" key="1">
    <citation type="submission" date="2021-06" db="EMBL/GenBank/DDBJ databases">
        <authorList>
            <person name="Kallberg Y."/>
            <person name="Tangrot J."/>
            <person name="Rosling A."/>
        </authorList>
    </citation>
    <scope>NUCLEOTIDE SEQUENCE</scope>
    <source>
        <strain evidence="3">MT106</strain>
    </source>
</reference>
<evidence type="ECO:0000313" key="3">
    <source>
        <dbReference type="EMBL" id="CAG8551646.1"/>
    </source>
</evidence>
<feature type="compositionally biased region" description="Polar residues" evidence="1">
    <location>
        <begin position="309"/>
        <end position="318"/>
    </location>
</feature>
<feature type="transmembrane region" description="Helical" evidence="2">
    <location>
        <begin position="348"/>
        <end position="372"/>
    </location>
</feature>
<evidence type="ECO:0000256" key="1">
    <source>
        <dbReference type="SAM" id="MobiDB-lite"/>
    </source>
</evidence>
<feature type="region of interest" description="Disordered" evidence="1">
    <location>
        <begin position="301"/>
        <end position="338"/>
    </location>
</feature>
<name>A0A9N9B1M2_9GLOM</name>
<keyword evidence="4" id="KW-1185">Reference proteome</keyword>
<evidence type="ECO:0000256" key="2">
    <source>
        <dbReference type="SAM" id="Phobius"/>
    </source>
</evidence>
<keyword evidence="2" id="KW-0812">Transmembrane</keyword>
<gene>
    <name evidence="3" type="ORF">AGERDE_LOCUS6697</name>
</gene>